<evidence type="ECO:0008006" key="3">
    <source>
        <dbReference type="Google" id="ProtNLM"/>
    </source>
</evidence>
<dbReference type="Proteomes" id="UP001497527">
    <property type="component" value="Unassembled WGS sequence"/>
</dbReference>
<evidence type="ECO:0000313" key="2">
    <source>
        <dbReference type="Proteomes" id="UP001497527"/>
    </source>
</evidence>
<proteinExistence type="predicted"/>
<gene>
    <name evidence="1" type="ORF">T190423A01A_60150</name>
</gene>
<protein>
    <recommendedName>
        <fullName evidence="3">HNH nuclease domain-containing protein</fullName>
    </recommendedName>
</protein>
<dbReference type="RefSeq" id="WP_348718489.1">
    <property type="nucleotide sequence ID" value="NZ_CAXJIO010000015.1"/>
</dbReference>
<sequence>MIKIQEHLNREDSEDYLDSLANRMWENLNKKRVDGEFYEYSLIKKVDKLNLKLLEPDALDTYANNDVGKLERLKSFVSYLQSNECSKLKELIISKPERLLELKREILTVINQDDFSEIVNNKIKQTAFGELLISNLFNYKAFRQSHFCYELLLDANLGKTTCPYCNDGFIRVIDVSDEEDEDELFKAYLDLDHFYPKAQHPYFALSYYNLIPCCHFCNSSEKGDKVFCIETHQHPYYESLNDNYQFKISSRTIIDGLTDSLKLIKNDAYREDFSDSDLKLNQRYQPYLTDVNNFIRLYFNYYNADQYNLGWKEAVLKDIPIETHEILSKKLGKMYRDVYDQIKID</sequence>
<accession>A0ABP1F0Y3</accession>
<evidence type="ECO:0000313" key="1">
    <source>
        <dbReference type="EMBL" id="CAL2104213.1"/>
    </source>
</evidence>
<organism evidence="1 2">
    <name type="scientific">Tenacibaculum polynesiense</name>
    <dbReference type="NCBI Taxonomy" id="3137857"/>
    <lineage>
        <taxon>Bacteria</taxon>
        <taxon>Pseudomonadati</taxon>
        <taxon>Bacteroidota</taxon>
        <taxon>Flavobacteriia</taxon>
        <taxon>Flavobacteriales</taxon>
        <taxon>Flavobacteriaceae</taxon>
        <taxon>Tenacibaculum</taxon>
    </lineage>
</organism>
<name>A0ABP1F0Y3_9FLAO</name>
<comment type="caution">
    <text evidence="1">The sequence shown here is derived from an EMBL/GenBank/DDBJ whole genome shotgun (WGS) entry which is preliminary data.</text>
</comment>
<keyword evidence="2" id="KW-1185">Reference proteome</keyword>
<dbReference type="EMBL" id="CAXJIO010000015">
    <property type="protein sequence ID" value="CAL2104213.1"/>
    <property type="molecule type" value="Genomic_DNA"/>
</dbReference>
<dbReference type="Gene3D" id="1.10.30.50">
    <property type="match status" value="1"/>
</dbReference>
<reference evidence="1 2" key="1">
    <citation type="submission" date="2024-05" db="EMBL/GenBank/DDBJ databases">
        <authorList>
            <person name="Duchaud E."/>
        </authorList>
    </citation>
    <scope>NUCLEOTIDE SEQUENCE [LARGE SCALE GENOMIC DNA]</scope>
    <source>
        <strain evidence="1">Ena-SAMPLE-TAB-13-05-2024-13:56:06:370-140308</strain>
    </source>
</reference>